<keyword evidence="2" id="KW-0812">Transmembrane</keyword>
<gene>
    <name evidence="3" type="ORF">SAMN02744037_01287</name>
</gene>
<feature type="transmembrane region" description="Helical" evidence="2">
    <location>
        <begin position="5"/>
        <end position="22"/>
    </location>
</feature>
<dbReference type="PROSITE" id="PS50005">
    <property type="entry name" value="TPR"/>
    <property type="match status" value="1"/>
</dbReference>
<dbReference type="Proteomes" id="UP000242497">
    <property type="component" value="Unassembled WGS sequence"/>
</dbReference>
<keyword evidence="4" id="KW-1185">Reference proteome</keyword>
<dbReference type="InterPro" id="IPR011990">
    <property type="entry name" value="TPR-like_helical_dom_sf"/>
</dbReference>
<dbReference type="SUPFAM" id="SSF48452">
    <property type="entry name" value="TPR-like"/>
    <property type="match status" value="1"/>
</dbReference>
<dbReference type="AlphaFoldDB" id="A0A1M6NJV6"/>
<dbReference type="Gene3D" id="1.25.40.10">
    <property type="entry name" value="Tetratricopeptide repeat domain"/>
    <property type="match status" value="1"/>
</dbReference>
<evidence type="ECO:0000313" key="3">
    <source>
        <dbReference type="EMBL" id="SHJ95977.1"/>
    </source>
</evidence>
<keyword evidence="2" id="KW-1133">Transmembrane helix</keyword>
<sequence>MIRVALNRLIYLILICIGIFLASKKNYFLVSLPIILWIVVERVFWKNFYLGKKLLYKRRYKSAVNQFNMFLDDIENKPWLNYLRMFNIGVYTHNLKAKVYNNIGICYLESKAYNKAEEYFNKAMEEDNDFCLPYYNLAIIYLIKEDELSARDYLTDAIKKGYNRIKLVQLKGYVMVKYKMEGN</sequence>
<dbReference type="InterPro" id="IPR019734">
    <property type="entry name" value="TPR_rpt"/>
</dbReference>
<dbReference type="OrthoDB" id="1750107at2"/>
<organism evidence="3 4">
    <name type="scientific">Tepidibacter formicigenes DSM 15518</name>
    <dbReference type="NCBI Taxonomy" id="1123349"/>
    <lineage>
        <taxon>Bacteria</taxon>
        <taxon>Bacillati</taxon>
        <taxon>Bacillota</taxon>
        <taxon>Clostridia</taxon>
        <taxon>Peptostreptococcales</taxon>
        <taxon>Peptostreptococcaceae</taxon>
        <taxon>Tepidibacter</taxon>
    </lineage>
</organism>
<reference evidence="4" key="1">
    <citation type="submission" date="2016-11" db="EMBL/GenBank/DDBJ databases">
        <authorList>
            <person name="Varghese N."/>
            <person name="Submissions S."/>
        </authorList>
    </citation>
    <scope>NUCLEOTIDE SEQUENCE [LARGE SCALE GENOMIC DNA]</scope>
    <source>
        <strain evidence="4">DSM 15518</strain>
    </source>
</reference>
<feature type="transmembrane region" description="Helical" evidence="2">
    <location>
        <begin position="28"/>
        <end position="49"/>
    </location>
</feature>
<keyword evidence="2" id="KW-0472">Membrane</keyword>
<dbReference type="RefSeq" id="WP_072888344.1">
    <property type="nucleotide sequence ID" value="NZ_FRAE01000023.1"/>
</dbReference>
<dbReference type="STRING" id="1123349.SAMN02744037_01287"/>
<dbReference type="EMBL" id="FRAE01000023">
    <property type="protein sequence ID" value="SHJ95977.1"/>
    <property type="molecule type" value="Genomic_DNA"/>
</dbReference>
<dbReference type="SMART" id="SM00028">
    <property type="entry name" value="TPR"/>
    <property type="match status" value="2"/>
</dbReference>
<dbReference type="Pfam" id="PF00515">
    <property type="entry name" value="TPR_1"/>
    <property type="match status" value="1"/>
</dbReference>
<accession>A0A1M6NJV6</accession>
<keyword evidence="1" id="KW-0802">TPR repeat</keyword>
<evidence type="ECO:0000256" key="1">
    <source>
        <dbReference type="PROSITE-ProRule" id="PRU00339"/>
    </source>
</evidence>
<evidence type="ECO:0000256" key="2">
    <source>
        <dbReference type="SAM" id="Phobius"/>
    </source>
</evidence>
<evidence type="ECO:0000313" key="4">
    <source>
        <dbReference type="Proteomes" id="UP000242497"/>
    </source>
</evidence>
<feature type="repeat" description="TPR" evidence="1">
    <location>
        <begin position="97"/>
        <end position="130"/>
    </location>
</feature>
<name>A0A1M6NJV6_9FIRM</name>
<proteinExistence type="predicted"/>
<protein>
    <submittedName>
        <fullName evidence="3">Tetratricopeptide repeat-containing protein</fullName>
    </submittedName>
</protein>